<comment type="caution">
    <text evidence="2">The sequence shown here is derived from an EMBL/GenBank/DDBJ whole genome shotgun (WGS) entry which is preliminary data.</text>
</comment>
<feature type="chain" id="PRO_5019410645" evidence="1">
    <location>
        <begin position="21"/>
        <end position="113"/>
    </location>
</feature>
<evidence type="ECO:0000256" key="1">
    <source>
        <dbReference type="SAM" id="SignalP"/>
    </source>
</evidence>
<reference evidence="2 3" key="1">
    <citation type="submission" date="2019-01" db="EMBL/GenBank/DDBJ databases">
        <authorList>
            <person name="Chen W.-M."/>
        </authorList>
    </citation>
    <scope>NUCLEOTIDE SEQUENCE [LARGE SCALE GENOMIC DNA]</scope>
    <source>
        <strain evidence="2 3">KYPY4</strain>
    </source>
</reference>
<accession>A0A437RH22</accession>
<keyword evidence="3" id="KW-1185">Reference proteome</keyword>
<dbReference type="Proteomes" id="UP000285575">
    <property type="component" value="Unassembled WGS sequence"/>
</dbReference>
<organism evidence="2 3">
    <name type="scientific">Rubrivivax rivuli</name>
    <dbReference type="NCBI Taxonomy" id="1862385"/>
    <lineage>
        <taxon>Bacteria</taxon>
        <taxon>Pseudomonadati</taxon>
        <taxon>Pseudomonadota</taxon>
        <taxon>Betaproteobacteria</taxon>
        <taxon>Burkholderiales</taxon>
        <taxon>Sphaerotilaceae</taxon>
        <taxon>Rubrivivax</taxon>
    </lineage>
</organism>
<gene>
    <name evidence="2" type="ORF">EOE66_09005</name>
</gene>
<dbReference type="RefSeq" id="WP_128228377.1">
    <property type="nucleotide sequence ID" value="NZ_SACR01000003.1"/>
</dbReference>
<protein>
    <submittedName>
        <fullName evidence="2">Uncharacterized protein</fullName>
    </submittedName>
</protein>
<evidence type="ECO:0000313" key="3">
    <source>
        <dbReference type="Proteomes" id="UP000285575"/>
    </source>
</evidence>
<evidence type="ECO:0000313" key="2">
    <source>
        <dbReference type="EMBL" id="RVU46005.1"/>
    </source>
</evidence>
<feature type="signal peptide" evidence="1">
    <location>
        <begin position="1"/>
        <end position="20"/>
    </location>
</feature>
<dbReference type="AlphaFoldDB" id="A0A437RH22"/>
<proteinExistence type="predicted"/>
<dbReference type="EMBL" id="SACR01000003">
    <property type="protein sequence ID" value="RVU46005.1"/>
    <property type="molecule type" value="Genomic_DNA"/>
</dbReference>
<sequence length="113" mass="12190">MKPHHLSLVAASIVPTVAIAALQVPPAAVLKPSSDRKVFWKAYLDWLSTATDDEAEQLDRVLAQHAHHVRPLVVAISDAIHDPATASHLPGSLLAELYAAGWQPLPRTLQRAA</sequence>
<name>A0A437RH22_9BURK</name>
<keyword evidence="1" id="KW-0732">Signal</keyword>